<dbReference type="EMBL" id="JAYMYQ010000005">
    <property type="protein sequence ID" value="KAK7330430.1"/>
    <property type="molecule type" value="Genomic_DNA"/>
</dbReference>
<evidence type="ECO:0000313" key="4">
    <source>
        <dbReference type="Proteomes" id="UP001367508"/>
    </source>
</evidence>
<comment type="caution">
    <text evidence="3">The sequence shown here is derived from an EMBL/GenBank/DDBJ whole genome shotgun (WGS) entry which is preliminary data.</text>
</comment>
<proteinExistence type="predicted"/>
<organism evidence="3 4">
    <name type="scientific">Canavalia gladiata</name>
    <name type="common">Sword bean</name>
    <name type="synonym">Dolichos gladiatus</name>
    <dbReference type="NCBI Taxonomy" id="3824"/>
    <lineage>
        <taxon>Eukaryota</taxon>
        <taxon>Viridiplantae</taxon>
        <taxon>Streptophyta</taxon>
        <taxon>Embryophyta</taxon>
        <taxon>Tracheophyta</taxon>
        <taxon>Spermatophyta</taxon>
        <taxon>Magnoliopsida</taxon>
        <taxon>eudicotyledons</taxon>
        <taxon>Gunneridae</taxon>
        <taxon>Pentapetalae</taxon>
        <taxon>rosids</taxon>
        <taxon>fabids</taxon>
        <taxon>Fabales</taxon>
        <taxon>Fabaceae</taxon>
        <taxon>Papilionoideae</taxon>
        <taxon>50 kb inversion clade</taxon>
        <taxon>NPAAA clade</taxon>
        <taxon>indigoferoid/millettioid clade</taxon>
        <taxon>Phaseoleae</taxon>
        <taxon>Canavalia</taxon>
    </lineage>
</organism>
<keyword evidence="4" id="KW-1185">Reference proteome</keyword>
<reference evidence="3 4" key="1">
    <citation type="submission" date="2024-01" db="EMBL/GenBank/DDBJ databases">
        <title>The genomes of 5 underutilized Papilionoideae crops provide insights into root nodulation and disease resistanc.</title>
        <authorList>
            <person name="Jiang F."/>
        </authorList>
    </citation>
    <scope>NUCLEOTIDE SEQUENCE [LARGE SCALE GENOMIC DNA]</scope>
    <source>
        <strain evidence="3">LVBAO_FW01</strain>
        <tissue evidence="3">Leaves</tissue>
    </source>
</reference>
<sequence>MCSSCHIFLEWPLWRTVAATLIMIHQNHFGHFHDFCYGQKCFQVGTWAFNQNHSPSGLRFKNCPMKPLPPEQCFWPSLAIFQQPTGILCSSQKLCPLFSKARALQALLVFSFFLFCCIVHGIILEMMIPIKLCVSPGSEMRFVKCNLSFTDWLLTSHIFVREEMVAVDLSIAMMSGLDGKCAQRLEAQSKALLFPEVNNSQFADPVLS</sequence>
<protein>
    <submittedName>
        <fullName evidence="3">Uncharacterized protein</fullName>
    </submittedName>
</protein>
<keyword evidence="2" id="KW-0732">Signal</keyword>
<keyword evidence="1" id="KW-1133">Transmembrane helix</keyword>
<evidence type="ECO:0000256" key="2">
    <source>
        <dbReference type="SAM" id="SignalP"/>
    </source>
</evidence>
<dbReference type="AlphaFoldDB" id="A0AAN9L6P2"/>
<feature type="chain" id="PRO_5042954777" evidence="2">
    <location>
        <begin position="20"/>
        <end position="208"/>
    </location>
</feature>
<keyword evidence="1" id="KW-0812">Transmembrane</keyword>
<gene>
    <name evidence="3" type="ORF">VNO77_24624</name>
</gene>
<accession>A0AAN9L6P2</accession>
<name>A0AAN9L6P2_CANGL</name>
<evidence type="ECO:0000256" key="1">
    <source>
        <dbReference type="SAM" id="Phobius"/>
    </source>
</evidence>
<dbReference type="Proteomes" id="UP001367508">
    <property type="component" value="Unassembled WGS sequence"/>
</dbReference>
<keyword evidence="1" id="KW-0472">Membrane</keyword>
<feature type="signal peptide" evidence="2">
    <location>
        <begin position="1"/>
        <end position="19"/>
    </location>
</feature>
<feature type="transmembrane region" description="Helical" evidence="1">
    <location>
        <begin position="106"/>
        <end position="128"/>
    </location>
</feature>
<evidence type="ECO:0000313" key="3">
    <source>
        <dbReference type="EMBL" id="KAK7330430.1"/>
    </source>
</evidence>